<proteinExistence type="predicted"/>
<dbReference type="HOGENOM" id="CLU_644415_0_0_1"/>
<feature type="chain" id="PRO_5003405626" evidence="2">
    <location>
        <begin position="23"/>
        <end position="426"/>
    </location>
</feature>
<evidence type="ECO:0000256" key="1">
    <source>
        <dbReference type="SAM" id="MobiDB-lite"/>
    </source>
</evidence>
<organism evidence="4">
    <name type="scientific">Caenorhabditis brenneri</name>
    <name type="common">Nematode worm</name>
    <dbReference type="NCBI Taxonomy" id="135651"/>
    <lineage>
        <taxon>Eukaryota</taxon>
        <taxon>Metazoa</taxon>
        <taxon>Ecdysozoa</taxon>
        <taxon>Nematoda</taxon>
        <taxon>Chromadorea</taxon>
        <taxon>Rhabditida</taxon>
        <taxon>Rhabditina</taxon>
        <taxon>Rhabditomorpha</taxon>
        <taxon>Rhabditoidea</taxon>
        <taxon>Rhabditidae</taxon>
        <taxon>Peloderinae</taxon>
        <taxon>Caenorhabditis</taxon>
    </lineage>
</organism>
<dbReference type="AlphaFoldDB" id="G0NE48"/>
<sequence>MVSLRLLTFLFLLSNASKLVLGTEAGEPNQDQVPCEDETKTVPTTTTESPTTTSDPCEKFPGATPYRRQNGWWCSKMFYQDMQLNAPLSYERSVGLCTLNKLPYVSSLETEQEKIDYTWRRKYAMSGKPKPELKKVKIGSMKYGKVRTIKPFLQKAKKTEKSSEIMVSLRLLTFLVLLSNASMLVTGTGTENQDQIPCEDETKTVPTTTTEGLTTSGNPCEKFYGTTAYRRQNGWFCSKMFYQDMQLDLPMSYELGVALCSMNDLPYVSSLETEQEKKDYNWQNQDQVPCEDEVKTVPTTTENPTTSRRPCQNFPGSTGYKRQSGWWCTKLLYQDMQLPEPMSYKEAVDFCTLNELPYVSSLETEKEKLDYTWQTQDEVPCEDEPKTTTTAAPTTKKDHCPGFLSGATPFKRRNKWWCAKVRVILT</sequence>
<feature type="region of interest" description="Disordered" evidence="1">
    <location>
        <begin position="294"/>
        <end position="314"/>
    </location>
</feature>
<gene>
    <name evidence="3" type="ORF">CAEBREN_11482</name>
</gene>
<feature type="signal peptide" evidence="2">
    <location>
        <begin position="1"/>
        <end position="22"/>
    </location>
</feature>
<feature type="compositionally biased region" description="Low complexity" evidence="1">
    <location>
        <begin position="41"/>
        <end position="54"/>
    </location>
</feature>
<evidence type="ECO:0000256" key="2">
    <source>
        <dbReference type="SAM" id="SignalP"/>
    </source>
</evidence>
<dbReference type="Proteomes" id="UP000008068">
    <property type="component" value="Unassembled WGS sequence"/>
</dbReference>
<evidence type="ECO:0000313" key="3">
    <source>
        <dbReference type="EMBL" id="EGT58670.1"/>
    </source>
</evidence>
<accession>G0NE48</accession>
<feature type="region of interest" description="Disordered" evidence="1">
    <location>
        <begin position="25"/>
        <end position="62"/>
    </location>
</feature>
<evidence type="ECO:0000313" key="4">
    <source>
        <dbReference type="Proteomes" id="UP000008068"/>
    </source>
</evidence>
<dbReference type="InParanoid" id="G0NE48"/>
<keyword evidence="4" id="KW-1185">Reference proteome</keyword>
<dbReference type="eggNOG" id="ENOG502TIS9">
    <property type="taxonomic scope" value="Eukaryota"/>
</dbReference>
<keyword evidence="2" id="KW-0732">Signal</keyword>
<protein>
    <submittedName>
        <fullName evidence="3">Uncharacterized protein</fullName>
    </submittedName>
</protein>
<name>G0NE48_CAEBE</name>
<reference evidence="4" key="1">
    <citation type="submission" date="2011-07" db="EMBL/GenBank/DDBJ databases">
        <authorList>
            <consortium name="Caenorhabditis brenneri Sequencing and Analysis Consortium"/>
            <person name="Wilson R.K."/>
        </authorList>
    </citation>
    <scope>NUCLEOTIDE SEQUENCE [LARGE SCALE GENOMIC DNA]</scope>
    <source>
        <strain evidence="4">PB2801</strain>
    </source>
</reference>
<feature type="compositionally biased region" description="Low complexity" evidence="1">
    <location>
        <begin position="296"/>
        <end position="306"/>
    </location>
</feature>
<dbReference type="EMBL" id="GL379871">
    <property type="protein sequence ID" value="EGT58670.1"/>
    <property type="molecule type" value="Genomic_DNA"/>
</dbReference>